<sequence length="137" mass="15455">MSKMICERVADLPEVSDEPSSDIACFIRRGDESQPHLLVYECHRDFQSVPRTWAVVTLTCPDPDAFMLNTGDEELPEDVGVYRWLESTAATDEAPHHLVLVSRQRAVEVVCAEFSLLERVYHAADAAQAMVQHLRSE</sequence>
<evidence type="ECO:0000313" key="1">
    <source>
        <dbReference type="EMBL" id="MCA6062048.1"/>
    </source>
</evidence>
<reference evidence="1 2" key="1">
    <citation type="submission" date="2020-12" db="EMBL/GenBank/DDBJ databases">
        <title>Novel Thalassolituus-related marine hydrocarbonoclastic bacteria mediated algae-derived hydrocarbons mineralization in twilight zone of the northern South China Sea.</title>
        <authorList>
            <person name="Dong C."/>
        </authorList>
    </citation>
    <scope>NUCLEOTIDE SEQUENCE [LARGE SCALE GENOMIC DNA]</scope>
    <source>
        <strain evidence="1 2">IMCC1826</strain>
    </source>
</reference>
<gene>
    <name evidence="1" type="ORF">I9W95_00345</name>
</gene>
<dbReference type="Proteomes" id="UP000714380">
    <property type="component" value="Unassembled WGS sequence"/>
</dbReference>
<accession>A0ABS7ZLJ2</accession>
<evidence type="ECO:0000313" key="2">
    <source>
        <dbReference type="Proteomes" id="UP000714380"/>
    </source>
</evidence>
<name>A0ABS7ZLJ2_9GAMM</name>
<dbReference type="RefSeq" id="WP_225670535.1">
    <property type="nucleotide sequence ID" value="NZ_JAEDAH010000001.1"/>
</dbReference>
<comment type="caution">
    <text evidence="1">The sequence shown here is derived from an EMBL/GenBank/DDBJ whole genome shotgun (WGS) entry which is preliminary data.</text>
</comment>
<keyword evidence="2" id="KW-1185">Reference proteome</keyword>
<organism evidence="1 2">
    <name type="scientific">Thalassolituus marinus</name>
    <dbReference type="NCBI Taxonomy" id="671053"/>
    <lineage>
        <taxon>Bacteria</taxon>
        <taxon>Pseudomonadati</taxon>
        <taxon>Pseudomonadota</taxon>
        <taxon>Gammaproteobacteria</taxon>
        <taxon>Oceanospirillales</taxon>
        <taxon>Oceanospirillaceae</taxon>
        <taxon>Thalassolituus</taxon>
    </lineage>
</organism>
<proteinExistence type="predicted"/>
<dbReference type="EMBL" id="JAEDAH010000001">
    <property type="protein sequence ID" value="MCA6062048.1"/>
    <property type="molecule type" value="Genomic_DNA"/>
</dbReference>
<protein>
    <submittedName>
        <fullName evidence="1">Uncharacterized protein</fullName>
    </submittedName>
</protein>